<dbReference type="InterPro" id="IPR017871">
    <property type="entry name" value="ABC_transporter-like_CS"/>
</dbReference>
<dbReference type="EMBL" id="PVNE01000014">
    <property type="protein sequence ID" value="PRX40380.1"/>
    <property type="molecule type" value="Genomic_DNA"/>
</dbReference>
<dbReference type="RefSeq" id="WP_211295723.1">
    <property type="nucleotide sequence ID" value="NZ_PVNE01000014.1"/>
</dbReference>
<gene>
    <name evidence="6" type="ORF">CLV97_11469</name>
</gene>
<dbReference type="PANTHER" id="PTHR42794">
    <property type="entry name" value="HEMIN IMPORT ATP-BINDING PROTEIN HMUV"/>
    <property type="match status" value="1"/>
</dbReference>
<protein>
    <submittedName>
        <fullName evidence="6">Iron complex transport system ATP-binding protein</fullName>
    </submittedName>
</protein>
<dbReference type="PANTHER" id="PTHR42794:SF1">
    <property type="entry name" value="HEMIN IMPORT ATP-BINDING PROTEIN HMUV"/>
    <property type="match status" value="1"/>
</dbReference>
<organism evidence="6 7">
    <name type="scientific">Planifilum fimeticola</name>
    <dbReference type="NCBI Taxonomy" id="201975"/>
    <lineage>
        <taxon>Bacteria</taxon>
        <taxon>Bacillati</taxon>
        <taxon>Bacillota</taxon>
        <taxon>Bacilli</taxon>
        <taxon>Bacillales</taxon>
        <taxon>Thermoactinomycetaceae</taxon>
        <taxon>Planifilum</taxon>
    </lineage>
</organism>
<evidence type="ECO:0000256" key="4">
    <source>
        <dbReference type="ARBA" id="ARBA00022967"/>
    </source>
</evidence>
<evidence type="ECO:0000256" key="2">
    <source>
        <dbReference type="ARBA" id="ARBA00022741"/>
    </source>
</evidence>
<dbReference type="CDD" id="cd03214">
    <property type="entry name" value="ABC_Iron-Siderophores_B12_Hemin"/>
    <property type="match status" value="1"/>
</dbReference>
<comment type="caution">
    <text evidence="6">The sequence shown here is derived from an EMBL/GenBank/DDBJ whole genome shotgun (WGS) entry which is preliminary data.</text>
</comment>
<dbReference type="GO" id="GO:0005524">
    <property type="term" value="F:ATP binding"/>
    <property type="evidence" value="ECO:0007669"/>
    <property type="project" value="UniProtKB-KW"/>
</dbReference>
<evidence type="ECO:0000259" key="5">
    <source>
        <dbReference type="PROSITE" id="PS50893"/>
    </source>
</evidence>
<dbReference type="Gene3D" id="3.40.50.300">
    <property type="entry name" value="P-loop containing nucleotide triphosphate hydrolases"/>
    <property type="match status" value="1"/>
</dbReference>
<dbReference type="Pfam" id="PF00005">
    <property type="entry name" value="ABC_tran"/>
    <property type="match status" value="1"/>
</dbReference>
<evidence type="ECO:0000313" key="7">
    <source>
        <dbReference type="Proteomes" id="UP000237797"/>
    </source>
</evidence>
<dbReference type="PROSITE" id="PS50893">
    <property type="entry name" value="ABC_TRANSPORTER_2"/>
    <property type="match status" value="1"/>
</dbReference>
<dbReference type="Proteomes" id="UP000237797">
    <property type="component" value="Unassembled WGS sequence"/>
</dbReference>
<keyword evidence="4" id="KW-1278">Translocase</keyword>
<keyword evidence="2" id="KW-0547">Nucleotide-binding</keyword>
<dbReference type="InterPro" id="IPR003439">
    <property type="entry name" value="ABC_transporter-like_ATP-bd"/>
</dbReference>
<feature type="domain" description="ABC transporter" evidence="5">
    <location>
        <begin position="2"/>
        <end position="236"/>
    </location>
</feature>
<dbReference type="InterPro" id="IPR003593">
    <property type="entry name" value="AAA+_ATPase"/>
</dbReference>
<dbReference type="InterPro" id="IPR027417">
    <property type="entry name" value="P-loop_NTPase"/>
</dbReference>
<name>A0A2T0LE77_9BACL</name>
<evidence type="ECO:0000256" key="3">
    <source>
        <dbReference type="ARBA" id="ARBA00022840"/>
    </source>
</evidence>
<dbReference type="FunFam" id="3.40.50.300:FF:000134">
    <property type="entry name" value="Iron-enterobactin ABC transporter ATP-binding protein"/>
    <property type="match status" value="1"/>
</dbReference>
<accession>A0A2T0LE77</accession>
<evidence type="ECO:0000313" key="6">
    <source>
        <dbReference type="EMBL" id="PRX40380.1"/>
    </source>
</evidence>
<dbReference type="PROSITE" id="PS00211">
    <property type="entry name" value="ABC_TRANSPORTER_1"/>
    <property type="match status" value="1"/>
</dbReference>
<dbReference type="NCBIfam" id="NF010068">
    <property type="entry name" value="PRK13548.1"/>
    <property type="match status" value="1"/>
</dbReference>
<keyword evidence="7" id="KW-1185">Reference proteome</keyword>
<reference evidence="6 7" key="1">
    <citation type="submission" date="2018-03" db="EMBL/GenBank/DDBJ databases">
        <title>Genomic Encyclopedia of Archaeal and Bacterial Type Strains, Phase II (KMG-II): from individual species to whole genera.</title>
        <authorList>
            <person name="Goeker M."/>
        </authorList>
    </citation>
    <scope>NUCLEOTIDE SEQUENCE [LARGE SCALE GENOMIC DNA]</scope>
    <source>
        <strain evidence="6 7">DSM 44946</strain>
    </source>
</reference>
<sequence length="273" mass="30567">MLRAKGLTKRYGGRFALEGVDLRVEQGETVGLIGPNGSGKSTLVRLLCGEEKPDEGRIFLAGRELSAWSPRERAKQMAVLPQEALPPVPFTVEEVVKMGRHPHMRRPWMGREDWNVVEEVLERTGLAPARHRPVNRLSGGERQRVAIAKAMAQEPRLMILDEPTTYLDVRYQLEVLDAVHRWKKQGVAIFMVLHDLNLAAQYCDRLLLLKEGELVGEGRPSEVIRSDLIREVYGVEVLITPHPDSGVPQVLLKAREERGSSPIVRALAMGKNG</sequence>
<dbReference type="GO" id="GO:0016887">
    <property type="term" value="F:ATP hydrolysis activity"/>
    <property type="evidence" value="ECO:0007669"/>
    <property type="project" value="InterPro"/>
</dbReference>
<dbReference type="SMART" id="SM00382">
    <property type="entry name" value="AAA"/>
    <property type="match status" value="1"/>
</dbReference>
<dbReference type="AlphaFoldDB" id="A0A2T0LE77"/>
<proteinExistence type="predicted"/>
<dbReference type="SUPFAM" id="SSF52540">
    <property type="entry name" value="P-loop containing nucleoside triphosphate hydrolases"/>
    <property type="match status" value="1"/>
</dbReference>
<evidence type="ECO:0000256" key="1">
    <source>
        <dbReference type="ARBA" id="ARBA00022448"/>
    </source>
</evidence>
<keyword evidence="3 6" id="KW-0067">ATP-binding</keyword>
<keyword evidence="1" id="KW-0813">Transport</keyword>